<reference evidence="1 2" key="1">
    <citation type="submission" date="2020-04" db="EMBL/GenBank/DDBJ databases">
        <authorList>
            <person name="De Canck E."/>
        </authorList>
    </citation>
    <scope>NUCLEOTIDE SEQUENCE [LARGE SCALE GENOMIC DNA]</scope>
    <source>
        <strain evidence="1 2">LMG 28138</strain>
    </source>
</reference>
<dbReference type="SUPFAM" id="SSF48452">
    <property type="entry name" value="TPR-like"/>
    <property type="match status" value="1"/>
</dbReference>
<evidence type="ECO:0000313" key="2">
    <source>
        <dbReference type="Proteomes" id="UP000494115"/>
    </source>
</evidence>
<keyword evidence="2" id="KW-1185">Reference proteome</keyword>
<evidence type="ECO:0000313" key="1">
    <source>
        <dbReference type="EMBL" id="CAB3792536.1"/>
    </source>
</evidence>
<name>A0A6S7BIQ6_9BURK</name>
<protein>
    <submittedName>
        <fullName evidence="1">Uncharacterized protein</fullName>
    </submittedName>
</protein>
<organism evidence="1 2">
    <name type="scientific">Pararobbsia alpina</name>
    <dbReference type="NCBI Taxonomy" id="621374"/>
    <lineage>
        <taxon>Bacteria</taxon>
        <taxon>Pseudomonadati</taxon>
        <taxon>Pseudomonadota</taxon>
        <taxon>Betaproteobacteria</taxon>
        <taxon>Burkholderiales</taxon>
        <taxon>Burkholderiaceae</taxon>
        <taxon>Pararobbsia</taxon>
    </lineage>
</organism>
<dbReference type="Gene3D" id="1.25.40.10">
    <property type="entry name" value="Tetratricopeptide repeat domain"/>
    <property type="match status" value="1"/>
</dbReference>
<dbReference type="NCBIfam" id="NF047558">
    <property type="entry name" value="TPR_END_plus"/>
    <property type="match status" value="1"/>
</dbReference>
<accession>A0A6S7BIQ6</accession>
<sequence length="170" mass="18851">MVLDFPYGLGLSFYFDGPDRMYVKVPFGGRVYYRRVADAAPAQRQAAAASEAVAPVRVAQTVVPAAAPTVIQSADYRTLMQQAQAAMRDGAADQAETLLAQAEQYPPAHPEVDYDYAVLAARSAQPELAIEHLNDAFKRGFRQFDLLDSTRDFDVLKSDVRYQALVARYR</sequence>
<dbReference type="Proteomes" id="UP000494115">
    <property type="component" value="Unassembled WGS sequence"/>
</dbReference>
<dbReference type="InterPro" id="IPR011990">
    <property type="entry name" value="TPR-like_helical_dom_sf"/>
</dbReference>
<dbReference type="EMBL" id="CADIKM010000015">
    <property type="protein sequence ID" value="CAB3792536.1"/>
    <property type="molecule type" value="Genomic_DNA"/>
</dbReference>
<gene>
    <name evidence="1" type="ORF">LMG28138_03368</name>
</gene>
<dbReference type="AlphaFoldDB" id="A0A6S7BIQ6"/>
<proteinExistence type="predicted"/>